<feature type="chain" id="PRO_5046813694" evidence="2">
    <location>
        <begin position="24"/>
        <end position="650"/>
    </location>
</feature>
<comment type="caution">
    <text evidence="3">The sequence shown here is derived from an EMBL/GenBank/DDBJ whole genome shotgun (WGS) entry which is preliminary data.</text>
</comment>
<feature type="compositionally biased region" description="Basic and acidic residues" evidence="1">
    <location>
        <begin position="616"/>
        <end position="626"/>
    </location>
</feature>
<keyword evidence="2" id="KW-0732">Signal</keyword>
<evidence type="ECO:0000313" key="4">
    <source>
        <dbReference type="Proteomes" id="UP001189429"/>
    </source>
</evidence>
<reference evidence="3" key="1">
    <citation type="submission" date="2023-10" db="EMBL/GenBank/DDBJ databases">
        <authorList>
            <person name="Chen Y."/>
            <person name="Shah S."/>
            <person name="Dougan E. K."/>
            <person name="Thang M."/>
            <person name="Chan C."/>
        </authorList>
    </citation>
    <scope>NUCLEOTIDE SEQUENCE [LARGE SCALE GENOMIC DNA]</scope>
</reference>
<feature type="region of interest" description="Disordered" evidence="1">
    <location>
        <begin position="615"/>
        <end position="650"/>
    </location>
</feature>
<evidence type="ECO:0000256" key="2">
    <source>
        <dbReference type="SAM" id="SignalP"/>
    </source>
</evidence>
<dbReference type="Proteomes" id="UP001189429">
    <property type="component" value="Unassembled WGS sequence"/>
</dbReference>
<feature type="region of interest" description="Disordered" evidence="1">
    <location>
        <begin position="447"/>
        <end position="470"/>
    </location>
</feature>
<feature type="signal peptide" evidence="2">
    <location>
        <begin position="1"/>
        <end position="23"/>
    </location>
</feature>
<evidence type="ECO:0000256" key="1">
    <source>
        <dbReference type="SAM" id="MobiDB-lite"/>
    </source>
</evidence>
<dbReference type="EMBL" id="CAUYUJ010021726">
    <property type="protein sequence ID" value="CAK0906663.1"/>
    <property type="molecule type" value="Genomic_DNA"/>
</dbReference>
<feature type="compositionally biased region" description="Basic and acidic residues" evidence="1">
    <location>
        <begin position="447"/>
        <end position="457"/>
    </location>
</feature>
<evidence type="ECO:0000313" key="3">
    <source>
        <dbReference type="EMBL" id="CAK0906663.1"/>
    </source>
</evidence>
<sequence length="650" mass="70742">MWEHLYGWLPKLLDLSLQSAVSAAICSRPDTVVNLSCPAPPPAQVELHCPEVHIPPVQVECVASGPGLIGYLAYGIAVIGVFVAGWVCGAPLAVPTWVCARRRAARPEPEPPVPVTPVPEHDLQRLAQQQLALIQARRHDESRGSCWRSTTDAGNYFMLTPDGDAYVEDCSPASADVERICGTVGLGGTLHGLQGANIYRFRGPPAVEELRQHFIDAALALGCQPPRTVSGCDVSEVMTLFFELDLHRHRGPPTPGALARDVEDLPTGTEMELPADTISAGDRAIMPQLTRPEVYRFTYDDLRVQLVFFDAGGSRRVGFSEGVQRQDDTLPAGGLDLQGPRAAAWLCWHIAENGPTPQAAHEAWISKAKLHEGDWAIHEHFVLSQVLAAAVCHDQLDIPALKCMEPTIRRLQLIKSAYAQSASAPDFSGLAAHMATKFRGEAAVLKESRKAAEERRTKQGKGAAGASPPRLMGVIDNSGRGVIDGHATAMLRSPVEMGAIMDQLACIEPYMGVRPKRDRFLYYQFVRDLFESNLVGQGPAAEKRAAAVQPTLVLEVGEPMPGRPESPMEISPLEISSHAATTPKAFCRSSERRRELLAPPGLDCLEMPVLNRRTCRRSEERPEKTDGNGPPPFGVMPDPFDDLQEMLLSN</sequence>
<gene>
    <name evidence="3" type="ORF">PCOR1329_LOCUS81914</name>
</gene>
<protein>
    <submittedName>
        <fullName evidence="3">Uncharacterized protein</fullName>
    </submittedName>
</protein>
<accession>A0ABN9Y438</accession>
<proteinExistence type="predicted"/>
<keyword evidence="4" id="KW-1185">Reference proteome</keyword>
<organism evidence="3 4">
    <name type="scientific">Prorocentrum cordatum</name>
    <dbReference type="NCBI Taxonomy" id="2364126"/>
    <lineage>
        <taxon>Eukaryota</taxon>
        <taxon>Sar</taxon>
        <taxon>Alveolata</taxon>
        <taxon>Dinophyceae</taxon>
        <taxon>Prorocentrales</taxon>
        <taxon>Prorocentraceae</taxon>
        <taxon>Prorocentrum</taxon>
    </lineage>
</organism>
<name>A0ABN9Y438_9DINO</name>